<dbReference type="SUPFAM" id="SSF48013">
    <property type="entry name" value="NusB-like"/>
    <property type="match status" value="1"/>
</dbReference>
<evidence type="ECO:0000256" key="3">
    <source>
        <dbReference type="ARBA" id="ARBA00022884"/>
    </source>
</evidence>
<protein>
    <submittedName>
        <fullName evidence="7">Transcription antitermination protein NusB</fullName>
    </submittedName>
</protein>
<organism evidence="7">
    <name type="scientific">bioreactor metagenome</name>
    <dbReference type="NCBI Taxonomy" id="1076179"/>
    <lineage>
        <taxon>unclassified sequences</taxon>
        <taxon>metagenomes</taxon>
        <taxon>ecological metagenomes</taxon>
    </lineage>
</organism>
<dbReference type="GO" id="GO:0005829">
    <property type="term" value="C:cytosol"/>
    <property type="evidence" value="ECO:0007669"/>
    <property type="project" value="TreeGrafter"/>
</dbReference>
<dbReference type="GO" id="GO:0003723">
    <property type="term" value="F:RNA binding"/>
    <property type="evidence" value="ECO:0007669"/>
    <property type="project" value="UniProtKB-KW"/>
</dbReference>
<sequence>MQYENEVEKPERRHSKRVGRELAMQYLFQCDLTGEKFSPDTWTAFWEQAAAEHELGDNRHGRKCREYAEKLLDACVRDADKIAETIRSLARNWDPERISTVDRSILKVAIAEMYNFPDVPPVVSIDEAVAITRDYSDERACDFVNGILNAVKSTLGRPEREGVR</sequence>
<dbReference type="HAMAP" id="MF_00073">
    <property type="entry name" value="NusB"/>
    <property type="match status" value="1"/>
</dbReference>
<evidence type="ECO:0000256" key="5">
    <source>
        <dbReference type="ARBA" id="ARBA00023163"/>
    </source>
</evidence>
<comment type="similarity">
    <text evidence="1">Belongs to the NusB family.</text>
</comment>
<name>A0A645FBL5_9ZZZZ</name>
<accession>A0A645FBL5</accession>
<evidence type="ECO:0000259" key="6">
    <source>
        <dbReference type="Pfam" id="PF01029"/>
    </source>
</evidence>
<evidence type="ECO:0000313" key="7">
    <source>
        <dbReference type="EMBL" id="MPN09833.1"/>
    </source>
</evidence>
<dbReference type="InterPro" id="IPR035926">
    <property type="entry name" value="NusB-like_sf"/>
</dbReference>
<dbReference type="GO" id="GO:0006353">
    <property type="term" value="P:DNA-templated transcription termination"/>
    <property type="evidence" value="ECO:0007669"/>
    <property type="project" value="InterPro"/>
</dbReference>
<keyword evidence="5" id="KW-0804">Transcription</keyword>
<reference evidence="7" key="1">
    <citation type="submission" date="2019-08" db="EMBL/GenBank/DDBJ databases">
        <authorList>
            <person name="Kucharzyk K."/>
            <person name="Murdoch R.W."/>
            <person name="Higgins S."/>
            <person name="Loffler F."/>
        </authorList>
    </citation>
    <scope>NUCLEOTIDE SEQUENCE</scope>
</reference>
<dbReference type="PANTHER" id="PTHR11078:SF3">
    <property type="entry name" value="ANTITERMINATION NUSB DOMAIN-CONTAINING PROTEIN"/>
    <property type="match status" value="1"/>
</dbReference>
<dbReference type="InterPro" id="IPR011605">
    <property type="entry name" value="NusB_fam"/>
</dbReference>
<comment type="caution">
    <text evidence="7">The sequence shown here is derived from an EMBL/GenBank/DDBJ whole genome shotgun (WGS) entry which is preliminary data.</text>
</comment>
<dbReference type="InterPro" id="IPR006027">
    <property type="entry name" value="NusB_RsmB_TIM44"/>
</dbReference>
<evidence type="ECO:0000256" key="1">
    <source>
        <dbReference type="ARBA" id="ARBA00005952"/>
    </source>
</evidence>
<dbReference type="Gene3D" id="1.10.940.10">
    <property type="entry name" value="NusB-like"/>
    <property type="match status" value="1"/>
</dbReference>
<keyword evidence="4" id="KW-0805">Transcription regulation</keyword>
<dbReference type="AlphaFoldDB" id="A0A645FBL5"/>
<evidence type="ECO:0000256" key="4">
    <source>
        <dbReference type="ARBA" id="ARBA00023015"/>
    </source>
</evidence>
<dbReference type="GO" id="GO:0031564">
    <property type="term" value="P:transcription antitermination"/>
    <property type="evidence" value="ECO:0007669"/>
    <property type="project" value="UniProtKB-KW"/>
</dbReference>
<proteinExistence type="inferred from homology"/>
<gene>
    <name evidence="7" type="primary">nusB_30</name>
    <name evidence="7" type="ORF">SDC9_157125</name>
</gene>
<keyword evidence="2" id="KW-0889">Transcription antitermination</keyword>
<dbReference type="Pfam" id="PF01029">
    <property type="entry name" value="NusB"/>
    <property type="match status" value="1"/>
</dbReference>
<evidence type="ECO:0000256" key="2">
    <source>
        <dbReference type="ARBA" id="ARBA00022814"/>
    </source>
</evidence>
<feature type="domain" description="NusB/RsmB/TIM44" evidence="6">
    <location>
        <begin position="20"/>
        <end position="151"/>
    </location>
</feature>
<dbReference type="EMBL" id="VSSQ01055955">
    <property type="protein sequence ID" value="MPN09833.1"/>
    <property type="molecule type" value="Genomic_DNA"/>
</dbReference>
<keyword evidence="3" id="KW-0694">RNA-binding</keyword>
<dbReference type="NCBIfam" id="TIGR01951">
    <property type="entry name" value="nusB"/>
    <property type="match status" value="1"/>
</dbReference>
<dbReference type="PANTHER" id="PTHR11078">
    <property type="entry name" value="N UTILIZATION SUBSTANCE PROTEIN B-RELATED"/>
    <property type="match status" value="1"/>
</dbReference>